<dbReference type="GO" id="GO:0004674">
    <property type="term" value="F:protein serine/threonine kinase activity"/>
    <property type="evidence" value="ECO:0007669"/>
    <property type="project" value="TreeGrafter"/>
</dbReference>
<name>A0AAJ0GYZ2_9PEZI</name>
<proteinExistence type="predicted"/>
<sequence length="352" mass="39968">MGSADVFDQEVKALKKQSMTPHDHLISLLASYSYRERHYLIFPWAEADLYRYWKDMNPVPSLELGSSYTPWVMRQCLGLARGLAELHEARVGDDNHANSGDEHLLYGRHGDIKPENILVRSGGPVVNIGYTNTYAPPEVLLQRSIIQAFDIWSLGCAYLEFVTWLLYGWQGVEKFSQRRAREDDLTPGHFATDAFYQTTIADETELTTLKQAILETIQLLRAHTKVSEAIQEILNMIQDDMLRIEHTERINTPALVQKLQEIVTLCQRSNDYATTPVPRAAKTEAPTQYALSKAFKEGQPDLAPEPQATPHSGRQFSRIRVYSARRKSALRRSVSTRMSIVEQLAHIGGYHA</sequence>
<dbReference type="InterPro" id="IPR011009">
    <property type="entry name" value="Kinase-like_dom_sf"/>
</dbReference>
<dbReference type="EMBL" id="JAUDZG010000002">
    <property type="protein sequence ID" value="KAK3308751.1"/>
    <property type="molecule type" value="Genomic_DNA"/>
</dbReference>
<dbReference type="InterPro" id="IPR000719">
    <property type="entry name" value="Prot_kinase_dom"/>
</dbReference>
<protein>
    <submittedName>
        <fullName evidence="2">Kinase-like domain-containing protein</fullName>
    </submittedName>
</protein>
<dbReference type="GeneID" id="87889092"/>
<keyword evidence="2" id="KW-0808">Transferase</keyword>
<dbReference type="Proteomes" id="UP001273166">
    <property type="component" value="Unassembled WGS sequence"/>
</dbReference>
<keyword evidence="2" id="KW-0418">Kinase</keyword>
<comment type="caution">
    <text evidence="2">The sequence shown here is derived from an EMBL/GenBank/DDBJ whole genome shotgun (WGS) entry which is preliminary data.</text>
</comment>
<dbReference type="SMART" id="SM00220">
    <property type="entry name" value="S_TKc"/>
    <property type="match status" value="1"/>
</dbReference>
<evidence type="ECO:0000313" key="2">
    <source>
        <dbReference type="EMBL" id="KAK3308751.1"/>
    </source>
</evidence>
<evidence type="ECO:0000259" key="1">
    <source>
        <dbReference type="PROSITE" id="PS50011"/>
    </source>
</evidence>
<dbReference type="GO" id="GO:0005524">
    <property type="term" value="F:ATP binding"/>
    <property type="evidence" value="ECO:0007669"/>
    <property type="project" value="InterPro"/>
</dbReference>
<organism evidence="2 3">
    <name type="scientific">Chaetomium strumarium</name>
    <dbReference type="NCBI Taxonomy" id="1170767"/>
    <lineage>
        <taxon>Eukaryota</taxon>
        <taxon>Fungi</taxon>
        <taxon>Dikarya</taxon>
        <taxon>Ascomycota</taxon>
        <taxon>Pezizomycotina</taxon>
        <taxon>Sordariomycetes</taxon>
        <taxon>Sordariomycetidae</taxon>
        <taxon>Sordariales</taxon>
        <taxon>Chaetomiaceae</taxon>
        <taxon>Chaetomium</taxon>
    </lineage>
</organism>
<reference evidence="2" key="2">
    <citation type="submission" date="2023-06" db="EMBL/GenBank/DDBJ databases">
        <authorList>
            <consortium name="Lawrence Berkeley National Laboratory"/>
            <person name="Mondo S.J."/>
            <person name="Hensen N."/>
            <person name="Bonometti L."/>
            <person name="Westerberg I."/>
            <person name="Brannstrom I.O."/>
            <person name="Guillou S."/>
            <person name="Cros-Aarteil S."/>
            <person name="Calhoun S."/>
            <person name="Haridas S."/>
            <person name="Kuo A."/>
            <person name="Pangilinan J."/>
            <person name="Riley R."/>
            <person name="Labutti K."/>
            <person name="Andreopoulos B."/>
            <person name="Lipzen A."/>
            <person name="Chen C."/>
            <person name="Yanf M."/>
            <person name="Daum C."/>
            <person name="Ng V."/>
            <person name="Clum A."/>
            <person name="Steindorff A."/>
            <person name="Ohm R."/>
            <person name="Martin F."/>
            <person name="Silar P."/>
            <person name="Natvig D."/>
            <person name="Lalanne C."/>
            <person name="Gautier V."/>
            <person name="Ament-Velasquez S.L."/>
            <person name="Kruys A."/>
            <person name="Hutchinson M.I."/>
            <person name="Powell A.J."/>
            <person name="Barry K."/>
            <person name="Miller A.N."/>
            <person name="Grigoriev I.V."/>
            <person name="Debuchy R."/>
            <person name="Gladieux P."/>
            <person name="Thoren M.H."/>
            <person name="Johannesson H."/>
        </authorList>
    </citation>
    <scope>NUCLEOTIDE SEQUENCE</scope>
    <source>
        <strain evidence="2">CBS 333.67</strain>
    </source>
</reference>
<keyword evidence="3" id="KW-1185">Reference proteome</keyword>
<dbReference type="PROSITE" id="PS50011">
    <property type="entry name" value="PROTEIN_KINASE_DOM"/>
    <property type="match status" value="1"/>
</dbReference>
<dbReference type="AlphaFoldDB" id="A0AAJ0GYZ2"/>
<dbReference type="SUPFAM" id="SSF56112">
    <property type="entry name" value="Protein kinase-like (PK-like)"/>
    <property type="match status" value="1"/>
</dbReference>
<reference evidence="2" key="1">
    <citation type="journal article" date="2023" name="Mol. Phylogenet. Evol.">
        <title>Genome-scale phylogeny and comparative genomics of the fungal order Sordariales.</title>
        <authorList>
            <person name="Hensen N."/>
            <person name="Bonometti L."/>
            <person name="Westerberg I."/>
            <person name="Brannstrom I.O."/>
            <person name="Guillou S."/>
            <person name="Cros-Aarteil S."/>
            <person name="Calhoun S."/>
            <person name="Haridas S."/>
            <person name="Kuo A."/>
            <person name="Mondo S."/>
            <person name="Pangilinan J."/>
            <person name="Riley R."/>
            <person name="LaButti K."/>
            <person name="Andreopoulos B."/>
            <person name="Lipzen A."/>
            <person name="Chen C."/>
            <person name="Yan M."/>
            <person name="Daum C."/>
            <person name="Ng V."/>
            <person name="Clum A."/>
            <person name="Steindorff A."/>
            <person name="Ohm R.A."/>
            <person name="Martin F."/>
            <person name="Silar P."/>
            <person name="Natvig D.O."/>
            <person name="Lalanne C."/>
            <person name="Gautier V."/>
            <person name="Ament-Velasquez S.L."/>
            <person name="Kruys A."/>
            <person name="Hutchinson M.I."/>
            <person name="Powell A.J."/>
            <person name="Barry K."/>
            <person name="Miller A.N."/>
            <person name="Grigoriev I.V."/>
            <person name="Debuchy R."/>
            <person name="Gladieux P."/>
            <person name="Hiltunen Thoren M."/>
            <person name="Johannesson H."/>
        </authorList>
    </citation>
    <scope>NUCLEOTIDE SEQUENCE</scope>
    <source>
        <strain evidence="2">CBS 333.67</strain>
    </source>
</reference>
<dbReference type="RefSeq" id="XP_062724531.1">
    <property type="nucleotide sequence ID" value="XM_062870263.1"/>
</dbReference>
<evidence type="ECO:0000313" key="3">
    <source>
        <dbReference type="Proteomes" id="UP001273166"/>
    </source>
</evidence>
<dbReference type="PANTHER" id="PTHR24359:SF37">
    <property type="entry name" value="PROTEIN KINASE DOMAIN-CONTAINING PROTEIN"/>
    <property type="match status" value="1"/>
</dbReference>
<dbReference type="Gene3D" id="1.10.510.10">
    <property type="entry name" value="Transferase(Phosphotransferase) domain 1"/>
    <property type="match status" value="2"/>
</dbReference>
<feature type="domain" description="Protein kinase" evidence="1">
    <location>
        <begin position="1"/>
        <end position="263"/>
    </location>
</feature>
<accession>A0AAJ0GYZ2</accession>
<gene>
    <name evidence="2" type="ORF">B0T15DRAFT_551061</name>
</gene>
<dbReference type="PANTHER" id="PTHR24359">
    <property type="entry name" value="SERINE/THREONINE-PROTEIN KINASE SBK1"/>
    <property type="match status" value="1"/>
</dbReference>